<organism evidence="1 2">
    <name type="scientific">Chryseolinea soli</name>
    <dbReference type="NCBI Taxonomy" id="2321403"/>
    <lineage>
        <taxon>Bacteria</taxon>
        <taxon>Pseudomonadati</taxon>
        <taxon>Bacteroidota</taxon>
        <taxon>Cytophagia</taxon>
        <taxon>Cytophagales</taxon>
        <taxon>Fulvivirgaceae</taxon>
        <taxon>Chryseolinea</taxon>
    </lineage>
</organism>
<reference evidence="2" key="1">
    <citation type="submission" date="2018-09" db="EMBL/GenBank/DDBJ databases">
        <title>Chryseolinea sp. KIS68-18 isolated from soil.</title>
        <authorList>
            <person name="Weon H.-Y."/>
            <person name="Kwon S.-W."/>
            <person name="Lee S.A."/>
        </authorList>
    </citation>
    <scope>NUCLEOTIDE SEQUENCE [LARGE SCALE GENOMIC DNA]</scope>
    <source>
        <strain evidence="2">KIS68-18</strain>
    </source>
</reference>
<dbReference type="Gene3D" id="1.10.150.20">
    <property type="entry name" value="5' to 3' exonuclease, C-terminal subdomain"/>
    <property type="match status" value="1"/>
</dbReference>
<dbReference type="Pfam" id="PF11731">
    <property type="entry name" value="Cdd1"/>
    <property type="match status" value="1"/>
</dbReference>
<evidence type="ECO:0000313" key="1">
    <source>
        <dbReference type="EMBL" id="AYB35585.1"/>
    </source>
</evidence>
<dbReference type="RefSeq" id="WP_119758828.1">
    <property type="nucleotide sequence ID" value="NZ_CP032382.1"/>
</dbReference>
<name>A0A385SZQ8_9BACT</name>
<keyword evidence="2" id="KW-1185">Reference proteome</keyword>
<proteinExistence type="predicted"/>
<accession>A0A385SZQ8</accession>
<sequence length="119" mass="13901">MNDKQESLKALQQIPGVGKTVANDLWRMGIRAVADLKGKSAEELYVLHNDERGQVQDICMLYTFRCAIYFANTVNKVRDPEKLKWWNWMDKVRVSSVEKDRAIRETFNRHTSAKSSRLR</sequence>
<dbReference type="OrthoDB" id="9790407at2"/>
<dbReference type="AlphaFoldDB" id="A0A385SZQ8"/>
<dbReference type="KEGG" id="chk:D4L85_16745"/>
<protein>
    <submittedName>
        <fullName evidence="1">Pathogenicity locus</fullName>
    </submittedName>
</protein>
<dbReference type="InterPro" id="IPR021725">
    <property type="entry name" value="Cdd1"/>
</dbReference>
<dbReference type="Proteomes" id="UP000266183">
    <property type="component" value="Chromosome"/>
</dbReference>
<evidence type="ECO:0000313" key="2">
    <source>
        <dbReference type="Proteomes" id="UP000266183"/>
    </source>
</evidence>
<gene>
    <name evidence="1" type="ORF">D4L85_16745</name>
</gene>
<dbReference type="SUPFAM" id="SSF81585">
    <property type="entry name" value="PsbU/PolX domain-like"/>
    <property type="match status" value="1"/>
</dbReference>
<dbReference type="EMBL" id="CP032382">
    <property type="protein sequence ID" value="AYB35585.1"/>
    <property type="molecule type" value="Genomic_DNA"/>
</dbReference>